<comment type="caution">
    <text evidence="1">The sequence shown here is derived from an EMBL/GenBank/DDBJ whole genome shotgun (WGS) entry which is preliminary data.</text>
</comment>
<proteinExistence type="predicted"/>
<dbReference type="AlphaFoldDB" id="A0AAN7QSU6"/>
<sequence>MVEFDYIINAGLKGDGPGPGVPRGSRVVIGREDILSAADGFCRPDFWAHCPRGRHAHPGRIRSAFITALGVPYISHIGVLAHANYLNHSFQSQGFWMPKVGNNSNDDEMAYNSTSRLEINRSHQWFMDGPEIVLLSNKKQVAGLANNHTFLESLNSNSSQWGIASGFHTSYRYFGEQSFDLGSSRVSNCDMRGIS</sequence>
<dbReference type="Proteomes" id="UP001345219">
    <property type="component" value="Chromosome 18"/>
</dbReference>
<evidence type="ECO:0000313" key="1">
    <source>
        <dbReference type="EMBL" id="KAK4776191.1"/>
    </source>
</evidence>
<gene>
    <name evidence="1" type="ORF">SAY87_024152</name>
</gene>
<protein>
    <submittedName>
        <fullName evidence="1">Uncharacterized protein</fullName>
    </submittedName>
</protein>
<dbReference type="EMBL" id="JAXIOK010000003">
    <property type="protein sequence ID" value="KAK4776191.1"/>
    <property type="molecule type" value="Genomic_DNA"/>
</dbReference>
<organism evidence="1 2">
    <name type="scientific">Trapa incisa</name>
    <dbReference type="NCBI Taxonomy" id="236973"/>
    <lineage>
        <taxon>Eukaryota</taxon>
        <taxon>Viridiplantae</taxon>
        <taxon>Streptophyta</taxon>
        <taxon>Embryophyta</taxon>
        <taxon>Tracheophyta</taxon>
        <taxon>Spermatophyta</taxon>
        <taxon>Magnoliopsida</taxon>
        <taxon>eudicotyledons</taxon>
        <taxon>Gunneridae</taxon>
        <taxon>Pentapetalae</taxon>
        <taxon>rosids</taxon>
        <taxon>malvids</taxon>
        <taxon>Myrtales</taxon>
        <taxon>Lythraceae</taxon>
        <taxon>Trapa</taxon>
    </lineage>
</organism>
<name>A0AAN7QSU6_9MYRT</name>
<accession>A0AAN7QSU6</accession>
<evidence type="ECO:0000313" key="2">
    <source>
        <dbReference type="Proteomes" id="UP001345219"/>
    </source>
</evidence>
<keyword evidence="2" id="KW-1185">Reference proteome</keyword>
<reference evidence="1 2" key="1">
    <citation type="journal article" date="2023" name="Hortic Res">
        <title>Pangenome of water caltrop reveals structural variations and asymmetric subgenome divergence after allopolyploidization.</title>
        <authorList>
            <person name="Zhang X."/>
            <person name="Chen Y."/>
            <person name="Wang L."/>
            <person name="Yuan Y."/>
            <person name="Fang M."/>
            <person name="Shi L."/>
            <person name="Lu R."/>
            <person name="Comes H.P."/>
            <person name="Ma Y."/>
            <person name="Chen Y."/>
            <person name="Huang G."/>
            <person name="Zhou Y."/>
            <person name="Zheng Z."/>
            <person name="Qiu Y."/>
        </authorList>
    </citation>
    <scope>NUCLEOTIDE SEQUENCE [LARGE SCALE GENOMIC DNA]</scope>
    <source>
        <tissue evidence="1">Roots</tissue>
    </source>
</reference>